<evidence type="ECO:0000256" key="1">
    <source>
        <dbReference type="SAM" id="MobiDB-lite"/>
    </source>
</evidence>
<evidence type="ECO:0000256" key="2">
    <source>
        <dbReference type="SAM" id="Phobius"/>
    </source>
</evidence>
<dbReference type="EMBL" id="JBICRM010000018">
    <property type="protein sequence ID" value="MFG1707046.1"/>
    <property type="molecule type" value="Genomic_DNA"/>
</dbReference>
<accession>A0ABW7AI77</accession>
<keyword evidence="4" id="KW-1185">Reference proteome</keyword>
<keyword evidence="2" id="KW-0812">Transmembrane</keyword>
<comment type="caution">
    <text evidence="3">The sequence shown here is derived from an EMBL/GenBank/DDBJ whole genome shotgun (WGS) entry which is preliminary data.</text>
</comment>
<protein>
    <submittedName>
        <fullName evidence="3">Uncharacterized protein</fullName>
    </submittedName>
</protein>
<feature type="transmembrane region" description="Helical" evidence="2">
    <location>
        <begin position="12"/>
        <end position="36"/>
    </location>
</feature>
<organism evidence="3 4">
    <name type="scientific">Nonomuraea marmarensis</name>
    <dbReference type="NCBI Taxonomy" id="3351344"/>
    <lineage>
        <taxon>Bacteria</taxon>
        <taxon>Bacillati</taxon>
        <taxon>Actinomycetota</taxon>
        <taxon>Actinomycetes</taxon>
        <taxon>Streptosporangiales</taxon>
        <taxon>Streptosporangiaceae</taxon>
        <taxon>Nonomuraea</taxon>
    </lineage>
</organism>
<evidence type="ECO:0000313" key="4">
    <source>
        <dbReference type="Proteomes" id="UP001603978"/>
    </source>
</evidence>
<name>A0ABW7AI77_9ACTN</name>
<reference evidence="3 4" key="1">
    <citation type="submission" date="2024-10" db="EMBL/GenBank/DDBJ databases">
        <authorList>
            <person name="Topkara A.R."/>
            <person name="Saygin H."/>
        </authorList>
    </citation>
    <scope>NUCLEOTIDE SEQUENCE [LARGE SCALE GENOMIC DNA]</scope>
    <source>
        <strain evidence="3 4">M3C6</strain>
    </source>
</reference>
<dbReference type="RefSeq" id="WP_393170431.1">
    <property type="nucleotide sequence ID" value="NZ_JBICRM010000018.1"/>
</dbReference>
<dbReference type="Proteomes" id="UP001603978">
    <property type="component" value="Unassembled WGS sequence"/>
</dbReference>
<sequence length="138" mass="14068">MDDLMLRPTARQLCGLLAGAGISLGAAAVLLVAGPALRVTEWGWAAAALALTFAVVYLLKRGDVAALTAAGLRSRNFGRANARLVGSRQSATGGPRTCVPLSYPTSSGDGGSILAPATGAIQPRHSFPTTRSPPSNRT</sequence>
<keyword evidence="2" id="KW-0472">Membrane</keyword>
<feature type="compositionally biased region" description="Polar residues" evidence="1">
    <location>
        <begin position="127"/>
        <end position="138"/>
    </location>
</feature>
<keyword evidence="2" id="KW-1133">Transmembrane helix</keyword>
<evidence type="ECO:0000313" key="3">
    <source>
        <dbReference type="EMBL" id="MFG1707046.1"/>
    </source>
</evidence>
<feature type="region of interest" description="Disordered" evidence="1">
    <location>
        <begin position="86"/>
        <end position="138"/>
    </location>
</feature>
<proteinExistence type="predicted"/>
<feature type="transmembrane region" description="Helical" evidence="2">
    <location>
        <begin position="42"/>
        <end position="59"/>
    </location>
</feature>
<gene>
    <name evidence="3" type="ORF">ACFLIM_28015</name>
</gene>